<protein>
    <submittedName>
        <fullName evidence="3">Amino acid dehydrogenase</fullName>
    </submittedName>
</protein>
<evidence type="ECO:0000313" key="4">
    <source>
        <dbReference type="Proteomes" id="UP000216524"/>
    </source>
</evidence>
<feature type="domain" description="FAD dependent oxidoreductase" evidence="2">
    <location>
        <begin position="3"/>
        <end position="392"/>
    </location>
</feature>
<dbReference type="Pfam" id="PF01266">
    <property type="entry name" value="DAO"/>
    <property type="match status" value="1"/>
</dbReference>
<dbReference type="PANTHER" id="PTHR13847:SF289">
    <property type="entry name" value="GLYCINE OXIDASE"/>
    <property type="match status" value="1"/>
</dbReference>
<dbReference type="RefSeq" id="WP_094830012.1">
    <property type="nucleotide sequence ID" value="NZ_NEVV01000005.1"/>
</dbReference>
<reference evidence="3 4" key="1">
    <citation type="submission" date="2017-05" db="EMBL/GenBank/DDBJ databases">
        <title>Complete and WGS of Bordetella genogroups.</title>
        <authorList>
            <person name="Spilker T."/>
            <person name="Lipuma J."/>
        </authorList>
    </citation>
    <scope>NUCLEOTIDE SEQUENCE [LARGE SCALE GENOMIC DNA]</scope>
    <source>
        <strain evidence="3 4">AU3139</strain>
    </source>
</reference>
<dbReference type="InterPro" id="IPR006076">
    <property type="entry name" value="FAD-dep_OxRdtase"/>
</dbReference>
<dbReference type="PANTHER" id="PTHR13847">
    <property type="entry name" value="SARCOSINE DEHYDROGENASE-RELATED"/>
    <property type="match status" value="1"/>
</dbReference>
<dbReference type="SUPFAM" id="SSF54373">
    <property type="entry name" value="FAD-linked reductases, C-terminal domain"/>
    <property type="match status" value="1"/>
</dbReference>
<evidence type="ECO:0000256" key="1">
    <source>
        <dbReference type="ARBA" id="ARBA00023002"/>
    </source>
</evidence>
<dbReference type="SUPFAM" id="SSF51905">
    <property type="entry name" value="FAD/NAD(P)-binding domain"/>
    <property type="match status" value="1"/>
</dbReference>
<proteinExistence type="predicted"/>
<dbReference type="EMBL" id="NEVV01000005">
    <property type="protein sequence ID" value="OZI75526.1"/>
    <property type="molecule type" value="Genomic_DNA"/>
</dbReference>
<organism evidence="3 4">
    <name type="scientific">Bordetella genomosp. 6</name>
    <dbReference type="NCBI Taxonomy" id="463024"/>
    <lineage>
        <taxon>Bacteria</taxon>
        <taxon>Pseudomonadati</taxon>
        <taxon>Pseudomonadota</taxon>
        <taxon>Betaproteobacteria</taxon>
        <taxon>Burkholderiales</taxon>
        <taxon>Alcaligenaceae</taxon>
        <taxon>Bordetella</taxon>
    </lineage>
</organism>
<keyword evidence="1" id="KW-0560">Oxidoreductase</keyword>
<evidence type="ECO:0000259" key="2">
    <source>
        <dbReference type="Pfam" id="PF01266"/>
    </source>
</evidence>
<dbReference type="Proteomes" id="UP000216524">
    <property type="component" value="Unassembled WGS sequence"/>
</dbReference>
<evidence type="ECO:0000313" key="3">
    <source>
        <dbReference type="EMBL" id="OZI75526.1"/>
    </source>
</evidence>
<keyword evidence="4" id="KW-1185">Reference proteome</keyword>
<sequence>MRTAVIGGGIVGVSTALTLRRSGHDVVLIERGDLGMGCSYGNGGAISPDFCVPLAMPGMLKRVPRWFSDPLGPLVVRWRHLPAAMPWLVRWVLQGRDIAKVRANSAAMRSLHRDALADYRTLLAGEYGQLIETTGQIYVWQHDRSGPVESLARQLRLEQGVEARSLTGSEIRSLDPHLDVRYDKGLFFPENGHTIDPLGLVRALAARYAAEGGQVVRDEFRRFELRESRAVAAQCAQGRHEADAFVIATGVDGARMARGLGDRVSMQAERGYHVMLPDPGVRPAIKISNRDHMFGLTPMAQGVRISGTVEIASADAPADYRRAQALLTRARQMYPGLNGQDASFWMGSRPSTPDSLPVIDRARAARNVIYAFGHGHSGLTGAPMTARMAAALLAQERPPIDPNPYRAARFH</sequence>
<dbReference type="Gene3D" id="3.30.9.10">
    <property type="entry name" value="D-Amino Acid Oxidase, subunit A, domain 2"/>
    <property type="match status" value="1"/>
</dbReference>
<dbReference type="Gene3D" id="3.50.50.60">
    <property type="entry name" value="FAD/NAD(P)-binding domain"/>
    <property type="match status" value="2"/>
</dbReference>
<accession>A0ABX4FB17</accession>
<dbReference type="InterPro" id="IPR036188">
    <property type="entry name" value="FAD/NAD-bd_sf"/>
</dbReference>
<comment type="caution">
    <text evidence="3">The sequence shown here is derived from an EMBL/GenBank/DDBJ whole genome shotgun (WGS) entry which is preliminary data.</text>
</comment>
<name>A0ABX4FB17_9BORD</name>
<gene>
    <name evidence="3" type="ORF">CAL23_16525</name>
</gene>